<proteinExistence type="predicted"/>
<feature type="chain" id="PRO_5045883905" evidence="1">
    <location>
        <begin position="26"/>
        <end position="69"/>
    </location>
</feature>
<comment type="caution">
    <text evidence="2">The sequence shown here is derived from an EMBL/GenBank/DDBJ whole genome shotgun (WGS) entry which is preliminary data.</text>
</comment>
<dbReference type="RefSeq" id="WP_309827741.1">
    <property type="nucleotide sequence ID" value="NZ_JAVIZX010000001.1"/>
</dbReference>
<sequence>MIHHDRTPITAAVAARRLIALLACAAALAGCGTATPRSDMKDDLNSQKGESGVTVFGTIDMGVGVQRSR</sequence>
<evidence type="ECO:0000256" key="1">
    <source>
        <dbReference type="SAM" id="SignalP"/>
    </source>
</evidence>
<dbReference type="PROSITE" id="PS51257">
    <property type="entry name" value="PROKAR_LIPOPROTEIN"/>
    <property type="match status" value="1"/>
</dbReference>
<dbReference type="EMBL" id="JAVIZX010000001">
    <property type="protein sequence ID" value="MDR6213872.1"/>
    <property type="molecule type" value="Genomic_DNA"/>
</dbReference>
<accession>A0ABU1IAJ5</accession>
<reference evidence="2 3" key="1">
    <citation type="submission" date="2023-08" db="EMBL/GenBank/DDBJ databases">
        <title>Functional and genomic diversity of the sorghum phyllosphere microbiome.</title>
        <authorList>
            <person name="Shade A."/>
        </authorList>
    </citation>
    <scope>NUCLEOTIDE SEQUENCE [LARGE SCALE GENOMIC DNA]</scope>
    <source>
        <strain evidence="2 3">SORGH_AS_0335</strain>
    </source>
</reference>
<feature type="signal peptide" evidence="1">
    <location>
        <begin position="1"/>
        <end position="25"/>
    </location>
</feature>
<gene>
    <name evidence="2" type="ORF">QE399_001561</name>
</gene>
<name>A0ABU1IAJ5_9BURK</name>
<organism evidence="2 3">
    <name type="scientific">Paracidovorax wautersii</name>
    <dbReference type="NCBI Taxonomy" id="1177982"/>
    <lineage>
        <taxon>Bacteria</taxon>
        <taxon>Pseudomonadati</taxon>
        <taxon>Pseudomonadota</taxon>
        <taxon>Betaproteobacteria</taxon>
        <taxon>Burkholderiales</taxon>
        <taxon>Comamonadaceae</taxon>
        <taxon>Paracidovorax</taxon>
    </lineage>
</organism>
<evidence type="ECO:0000313" key="3">
    <source>
        <dbReference type="Proteomes" id="UP001267710"/>
    </source>
</evidence>
<keyword evidence="3" id="KW-1185">Reference proteome</keyword>
<keyword evidence="1" id="KW-0732">Signal</keyword>
<evidence type="ECO:0000313" key="2">
    <source>
        <dbReference type="EMBL" id="MDR6213872.1"/>
    </source>
</evidence>
<dbReference type="Proteomes" id="UP001267710">
    <property type="component" value="Unassembled WGS sequence"/>
</dbReference>
<protein>
    <submittedName>
        <fullName evidence="2">ABC-type uncharacterized transport system auxiliary subunit</fullName>
    </submittedName>
</protein>